<feature type="non-terminal residue" evidence="1">
    <location>
        <position position="42"/>
    </location>
</feature>
<dbReference type="AlphaFoldDB" id="A0A383EJ92"/>
<dbReference type="EMBL" id="UINC01226480">
    <property type="protein sequence ID" value="SVE56982.1"/>
    <property type="molecule type" value="Genomic_DNA"/>
</dbReference>
<proteinExistence type="predicted"/>
<reference evidence="1" key="1">
    <citation type="submission" date="2018-05" db="EMBL/GenBank/DDBJ databases">
        <authorList>
            <person name="Lanie J.A."/>
            <person name="Ng W.-L."/>
            <person name="Kazmierczak K.M."/>
            <person name="Andrzejewski T.M."/>
            <person name="Davidsen T.M."/>
            <person name="Wayne K.J."/>
            <person name="Tettelin H."/>
            <person name="Glass J.I."/>
            <person name="Rusch D."/>
            <person name="Podicherti R."/>
            <person name="Tsui H.-C.T."/>
            <person name="Winkler M.E."/>
        </authorList>
    </citation>
    <scope>NUCLEOTIDE SEQUENCE</scope>
</reference>
<name>A0A383EJ92_9ZZZZ</name>
<protein>
    <submittedName>
        <fullName evidence="1">Uncharacterized protein</fullName>
    </submittedName>
</protein>
<gene>
    <name evidence="1" type="ORF">METZ01_LOCUS509836</name>
</gene>
<evidence type="ECO:0000313" key="1">
    <source>
        <dbReference type="EMBL" id="SVE56982.1"/>
    </source>
</evidence>
<sequence length="42" mass="4585">MMEMETASSQWDSTLDPASMLRDFSPGAADEVRAVLGTHPVF</sequence>
<organism evidence="1">
    <name type="scientific">marine metagenome</name>
    <dbReference type="NCBI Taxonomy" id="408172"/>
    <lineage>
        <taxon>unclassified sequences</taxon>
        <taxon>metagenomes</taxon>
        <taxon>ecological metagenomes</taxon>
    </lineage>
</organism>
<accession>A0A383EJ92</accession>